<dbReference type="GO" id="GO:0050532">
    <property type="term" value="F:2-phosphosulfolactate phosphatase activity"/>
    <property type="evidence" value="ECO:0007669"/>
    <property type="project" value="InterPro"/>
</dbReference>
<gene>
    <name evidence="1" type="ORF">ABFY20_16710</name>
</gene>
<evidence type="ECO:0008006" key="2">
    <source>
        <dbReference type="Google" id="ProtNLM"/>
    </source>
</evidence>
<dbReference type="InterPro" id="IPR036702">
    <property type="entry name" value="ComB-like_sf"/>
</dbReference>
<protein>
    <recommendedName>
        <fullName evidence="2">2-phosphosulfolactate phosphatase</fullName>
    </recommendedName>
</protein>
<accession>A0AB39BES2</accession>
<dbReference type="RefSeq" id="WP_368497332.1">
    <property type="nucleotide sequence ID" value="NZ_CP162511.1"/>
</dbReference>
<sequence length="176" mass="18540">MPSQLPETALPQSRYQVRLHLGVTSTGLAELAAQADHLLVVDALDDGEFSSHPEAARMLAERPAVGFRTRTAAARTVLAVQGERGERVFVDLVTPARPDGRFAVEDFLAAGSVVDALAELGIDYSSPEAAAACASFVSLRRAVAHLVSASEAGLTWVAAGRSDELAELCRIDADEA</sequence>
<organism evidence="1">
    <name type="scientific">Herbiconiux sp. A18JL235</name>
    <dbReference type="NCBI Taxonomy" id="3152363"/>
    <lineage>
        <taxon>Bacteria</taxon>
        <taxon>Bacillati</taxon>
        <taxon>Actinomycetota</taxon>
        <taxon>Actinomycetes</taxon>
        <taxon>Micrococcales</taxon>
        <taxon>Microbacteriaceae</taxon>
        <taxon>Herbiconiux</taxon>
    </lineage>
</organism>
<dbReference type="GO" id="GO:0000287">
    <property type="term" value="F:magnesium ion binding"/>
    <property type="evidence" value="ECO:0007669"/>
    <property type="project" value="InterPro"/>
</dbReference>
<name>A0AB39BES2_9MICO</name>
<reference evidence="1" key="1">
    <citation type="submission" date="2024-05" db="EMBL/GenBank/DDBJ databases">
        <title>Herbiconiux sp. A18JL235.</title>
        <authorList>
            <person name="Zhang G."/>
        </authorList>
    </citation>
    <scope>NUCLEOTIDE SEQUENCE</scope>
    <source>
        <strain evidence="1">A18JL235</strain>
    </source>
</reference>
<dbReference type="EMBL" id="CP162511">
    <property type="protein sequence ID" value="XDI04954.1"/>
    <property type="molecule type" value="Genomic_DNA"/>
</dbReference>
<proteinExistence type="predicted"/>
<dbReference type="Gene3D" id="3.90.1560.10">
    <property type="entry name" value="ComB-like"/>
    <property type="match status" value="1"/>
</dbReference>
<dbReference type="SUPFAM" id="SSF142823">
    <property type="entry name" value="ComB-like"/>
    <property type="match status" value="1"/>
</dbReference>
<evidence type="ECO:0000313" key="1">
    <source>
        <dbReference type="EMBL" id="XDI04954.1"/>
    </source>
</evidence>
<dbReference type="AlphaFoldDB" id="A0AB39BES2"/>